<protein>
    <submittedName>
        <fullName evidence="1">Uncharacterized protein</fullName>
    </submittedName>
</protein>
<evidence type="ECO:0000313" key="1">
    <source>
        <dbReference type="EMBL" id="CAB4122422.1"/>
    </source>
</evidence>
<proteinExistence type="predicted"/>
<name>A0A6J5KML1_9CAUD</name>
<accession>A0A6J5KML1</accession>
<gene>
    <name evidence="1" type="ORF">UFOVP37_12</name>
</gene>
<reference evidence="1" key="1">
    <citation type="submission" date="2020-04" db="EMBL/GenBank/DDBJ databases">
        <authorList>
            <person name="Chiriac C."/>
            <person name="Salcher M."/>
            <person name="Ghai R."/>
            <person name="Kavagutti S V."/>
        </authorList>
    </citation>
    <scope>NUCLEOTIDE SEQUENCE</scope>
</reference>
<organism evidence="1">
    <name type="scientific">uncultured Caudovirales phage</name>
    <dbReference type="NCBI Taxonomy" id="2100421"/>
    <lineage>
        <taxon>Viruses</taxon>
        <taxon>Duplodnaviria</taxon>
        <taxon>Heunggongvirae</taxon>
        <taxon>Uroviricota</taxon>
        <taxon>Caudoviricetes</taxon>
        <taxon>Peduoviridae</taxon>
        <taxon>Maltschvirus</taxon>
        <taxon>Maltschvirus maltsch</taxon>
    </lineage>
</organism>
<dbReference type="EMBL" id="LR796163">
    <property type="protein sequence ID" value="CAB4122422.1"/>
    <property type="molecule type" value="Genomic_DNA"/>
</dbReference>
<sequence length="118" mass="12907">MSDRELIRLAAKAAGVNGPQVQGFDGMVIGNERDGHIFWNPLKDNGDALRLAVDLRMEVYHGEDEGAAVYASYTNPSRAAIAYMIEYYDDINNMGDPYAATRRAIVRAAAQIGENNGN</sequence>